<feature type="compositionally biased region" description="Polar residues" evidence="1">
    <location>
        <begin position="9"/>
        <end position="26"/>
    </location>
</feature>
<proteinExistence type="predicted"/>
<dbReference type="EnsemblPlants" id="Kaladp0022s0169.1.v1.1">
    <property type="protein sequence ID" value="Kaladp0022s0169.1.v1.1"/>
    <property type="gene ID" value="Kaladp0022s0169.v1.1"/>
</dbReference>
<dbReference type="Proteomes" id="UP000594263">
    <property type="component" value="Unplaced"/>
</dbReference>
<feature type="compositionally biased region" description="Basic and acidic residues" evidence="1">
    <location>
        <begin position="101"/>
        <end position="111"/>
    </location>
</feature>
<feature type="compositionally biased region" description="Low complexity" evidence="1">
    <location>
        <begin position="130"/>
        <end position="153"/>
    </location>
</feature>
<protein>
    <submittedName>
        <fullName evidence="2">Uncharacterized protein</fullName>
    </submittedName>
</protein>
<evidence type="ECO:0000256" key="1">
    <source>
        <dbReference type="SAM" id="MobiDB-lite"/>
    </source>
</evidence>
<dbReference type="AlphaFoldDB" id="A0A7N0T4Q0"/>
<evidence type="ECO:0000313" key="3">
    <source>
        <dbReference type="Proteomes" id="UP000594263"/>
    </source>
</evidence>
<feature type="region of interest" description="Disordered" evidence="1">
    <location>
        <begin position="185"/>
        <end position="263"/>
    </location>
</feature>
<dbReference type="PANTHER" id="PTHR34680">
    <property type="entry name" value="EXPRESSED PROTEIN"/>
    <property type="match status" value="1"/>
</dbReference>
<organism evidence="2 3">
    <name type="scientific">Kalanchoe fedtschenkoi</name>
    <name type="common">Lavender scallops</name>
    <name type="synonym">South American air plant</name>
    <dbReference type="NCBI Taxonomy" id="63787"/>
    <lineage>
        <taxon>Eukaryota</taxon>
        <taxon>Viridiplantae</taxon>
        <taxon>Streptophyta</taxon>
        <taxon>Embryophyta</taxon>
        <taxon>Tracheophyta</taxon>
        <taxon>Spermatophyta</taxon>
        <taxon>Magnoliopsida</taxon>
        <taxon>eudicotyledons</taxon>
        <taxon>Gunneridae</taxon>
        <taxon>Pentapetalae</taxon>
        <taxon>Saxifragales</taxon>
        <taxon>Crassulaceae</taxon>
        <taxon>Kalanchoe</taxon>
    </lineage>
</organism>
<feature type="compositionally biased region" description="Basic residues" evidence="1">
    <location>
        <begin position="248"/>
        <end position="263"/>
    </location>
</feature>
<dbReference type="Gramene" id="Kaladp0022s0169.1.v1.1">
    <property type="protein sequence ID" value="Kaladp0022s0169.1.v1.1"/>
    <property type="gene ID" value="Kaladp0022s0169.v1.1"/>
</dbReference>
<keyword evidence="3" id="KW-1185">Reference proteome</keyword>
<reference evidence="2" key="1">
    <citation type="submission" date="2021-01" db="UniProtKB">
        <authorList>
            <consortium name="EnsemblPlants"/>
        </authorList>
    </citation>
    <scope>IDENTIFICATION</scope>
</reference>
<feature type="compositionally biased region" description="Low complexity" evidence="1">
    <location>
        <begin position="208"/>
        <end position="222"/>
    </location>
</feature>
<evidence type="ECO:0000313" key="2">
    <source>
        <dbReference type="EnsemblPlants" id="Kaladp0022s0169.1.v1.1"/>
    </source>
</evidence>
<feature type="region of interest" description="Disordered" evidence="1">
    <location>
        <begin position="94"/>
        <end position="170"/>
    </location>
</feature>
<feature type="region of interest" description="Disordered" evidence="1">
    <location>
        <begin position="1"/>
        <end position="26"/>
    </location>
</feature>
<feature type="compositionally biased region" description="Acidic residues" evidence="1">
    <location>
        <begin position="233"/>
        <end position="243"/>
    </location>
</feature>
<accession>A0A7N0T4Q0</accession>
<name>A0A7N0T4Q0_KALFE</name>
<dbReference type="PANTHER" id="PTHR34680:SF3">
    <property type="entry name" value="EXPRESSED PROTEIN"/>
    <property type="match status" value="1"/>
</dbReference>
<sequence>MRIRRNLVPASNNSSNDVVSTCSDPPSNNPVVIPRRCSSTPSSLVCFLNQSPWDVVDPSSQLECGLFSLTGTSIVPDPSNAPRSAVASRKQLNRVNGADSDCDKERRENGARLKLSTGKIRAAKVRGGMIISSNKSQIRSSSSQPHPKKQQQPDPQPAPKRRGRPVKKPAANPYEFYYYSGFGPHWGKKRGNTSEPPPPPPGMNLVGAEELSSEASPSPSAAEDARGKGIEFVEYDDEDDEDEEGRRRGGRKRVKARSLKSLM</sequence>